<dbReference type="InterPro" id="IPR029063">
    <property type="entry name" value="SAM-dependent_MTases_sf"/>
</dbReference>
<keyword evidence="2" id="KW-0479">Metal-binding</keyword>
<dbReference type="SUPFAM" id="SSF53335">
    <property type="entry name" value="S-adenosyl-L-methionine-dependent methyltransferases"/>
    <property type="match status" value="1"/>
</dbReference>
<dbReference type="InterPro" id="IPR004472">
    <property type="entry name" value="DTB_synth_BioD"/>
</dbReference>
<dbReference type="Pfam" id="PF13500">
    <property type="entry name" value="AAA_26"/>
    <property type="match status" value="1"/>
</dbReference>
<keyword evidence="4" id="KW-0489">Methyltransferase</keyword>
<feature type="active site" evidence="2">
    <location>
        <position position="549"/>
    </location>
</feature>
<comment type="cofactor">
    <cofactor evidence="2">
        <name>Mg(2+)</name>
        <dbReference type="ChEBI" id="CHEBI:18420"/>
    </cofactor>
</comment>
<dbReference type="AlphaFoldDB" id="A0A4Q7MW50"/>
<dbReference type="NCBIfam" id="TIGR00347">
    <property type="entry name" value="bioD"/>
    <property type="match status" value="1"/>
</dbReference>
<dbReference type="GO" id="GO:0005524">
    <property type="term" value="F:ATP binding"/>
    <property type="evidence" value="ECO:0007669"/>
    <property type="project" value="UniProtKB-UniRule"/>
</dbReference>
<dbReference type="InterPro" id="IPR029058">
    <property type="entry name" value="AB_hydrolase_fold"/>
</dbReference>
<feature type="binding site" evidence="2">
    <location>
        <position position="617"/>
    </location>
    <ligand>
        <name>Mg(2+)</name>
        <dbReference type="ChEBI" id="CHEBI:18420"/>
    </ligand>
</feature>
<sequence length="727" mass="78032">MHDTSATRPTAPAGAPAAHGLTLLFVHGWAFDASFWDEVRAHLTLHLPSYPQQVLDAGYFGAPAQPGILPAPPSGHWPAHAGPVIAIGHSLGAMQLLGRLPPRCAGLVMINGFARFCRSPDHPSGTPPRLLTRMLDKLAETPGEVVNDFRARCGAPACTRSPEPAALATGLRALRDHDERAALAGLTLPVRLLAGQSDPLVPAPMSQALAIPDTHWHPGGHLLPLTDSAWCAERIVEFILSIHPAMPAQGPENQWNPPHRSTVTHNLIHKQEIAGRFGSSSARYDRHAWVQEHAALEPARRIATLPLPPRPRILEIGCGTGLLTRELTRLLGPANWTVTDISPAMLSQAQSHFPAGYADFRVLDGEHPGHLDGPYDLICSSLAVQWFNDLDAGLARLANLLAPGGWLAFSTLADGTFREWRDAHEQLGWQAGTRSYPLPEQLGRYLPFSGRAETETLHAPQAGGLAFVRGLKAIGADIPAAGHVPLSPRQLRAVITRFDKEYTHVSYEIAYGAWRRPPAGVFVTGTDTGVGKTLACAVLAQAWQAGYWKPLQTGLAEESGDTDTVTRLAALAPDRVHAPGYTLQAPLSPWAAALQENTCVDIETLQLPAATAPLVVEGAGGLLVPVDNRHTMLDLIVRFGLPVVLVARSGLGTINHTLLSLQALAARRVPVLGVIMNGPPSPGNRQAIETFGKVRVLAEFPHYEKLDPATVQALAVRMPSLETCLEQ</sequence>
<comment type="pathway">
    <text evidence="2">Cofactor biosynthesis; biotin biosynthesis; biotin from 7,8-diaminononanoate: step 1/2.</text>
</comment>
<keyword evidence="4" id="KW-0808">Transferase</keyword>
<evidence type="ECO:0000256" key="2">
    <source>
        <dbReference type="HAMAP-Rule" id="MF_00336"/>
    </source>
</evidence>
<protein>
    <recommendedName>
        <fullName evidence="2">ATP-dependent dethiobiotin synthetase BioD</fullName>
        <ecNumber evidence="2">6.3.3.3</ecNumber>
    </recommendedName>
    <alternativeName>
        <fullName evidence="2">DTB synthetase</fullName>
        <shortName evidence="2">DTBS</shortName>
    </alternativeName>
    <alternativeName>
        <fullName evidence="2">Dethiobiotin synthase</fullName>
    </alternativeName>
</protein>
<feature type="binding site" evidence="2">
    <location>
        <position position="533"/>
    </location>
    <ligand>
        <name>Mg(2+)</name>
        <dbReference type="ChEBI" id="CHEBI:18420"/>
    </ligand>
</feature>
<dbReference type="GO" id="GO:0005737">
    <property type="term" value="C:cytoplasm"/>
    <property type="evidence" value="ECO:0007669"/>
    <property type="project" value="UniProtKB-SubCell"/>
</dbReference>
<dbReference type="GO" id="GO:0009102">
    <property type="term" value="P:biotin biosynthetic process"/>
    <property type="evidence" value="ECO:0007669"/>
    <property type="project" value="UniProtKB-UniRule"/>
</dbReference>
<dbReference type="HAMAP" id="MF_00336">
    <property type="entry name" value="BioD"/>
    <property type="match status" value="1"/>
</dbReference>
<feature type="binding site" evidence="2">
    <location>
        <begin position="529"/>
        <end position="534"/>
    </location>
    <ligand>
        <name>ATP</name>
        <dbReference type="ChEBI" id="CHEBI:30616"/>
    </ligand>
</feature>
<comment type="function">
    <text evidence="2">Catalyzes a mechanistically unusual reaction, the ATP-dependent insertion of CO2 between the N7 and N8 nitrogen atoms of 7,8-diaminopelargonic acid (DAPA, also called 7,8-diammoniononanoate) to form a ureido ring.</text>
</comment>
<proteinExistence type="inferred from homology"/>
<dbReference type="CDD" id="cd03109">
    <property type="entry name" value="DTBS"/>
    <property type="match status" value="1"/>
</dbReference>
<dbReference type="Gene3D" id="3.40.50.1820">
    <property type="entry name" value="alpha/beta hydrolase"/>
    <property type="match status" value="1"/>
</dbReference>
<dbReference type="InterPro" id="IPR041698">
    <property type="entry name" value="Methyltransf_25"/>
</dbReference>
<gene>
    <name evidence="2" type="primary">bioD</name>
    <name evidence="4" type="ORF">EV679_0187</name>
</gene>
<dbReference type="GO" id="GO:0008168">
    <property type="term" value="F:methyltransferase activity"/>
    <property type="evidence" value="ECO:0007669"/>
    <property type="project" value="UniProtKB-KW"/>
</dbReference>
<dbReference type="InterPro" id="IPR027417">
    <property type="entry name" value="P-loop_NTPase"/>
</dbReference>
<keyword evidence="2" id="KW-0067">ATP-binding</keyword>
<dbReference type="EMBL" id="SGWZ01000001">
    <property type="protein sequence ID" value="RZS73003.1"/>
    <property type="molecule type" value="Genomic_DNA"/>
</dbReference>
<feature type="binding site" evidence="2">
    <location>
        <begin position="617"/>
        <end position="620"/>
    </location>
    <ligand>
        <name>ATP</name>
        <dbReference type="ChEBI" id="CHEBI:30616"/>
    </ligand>
</feature>
<dbReference type="SUPFAM" id="SSF53474">
    <property type="entry name" value="alpha/beta-Hydrolases"/>
    <property type="match status" value="1"/>
</dbReference>
<comment type="caution">
    <text evidence="4">The sequence shown here is derived from an EMBL/GenBank/DDBJ whole genome shotgun (WGS) entry which is preliminary data.</text>
</comment>
<dbReference type="Proteomes" id="UP000292039">
    <property type="component" value="Unassembled WGS sequence"/>
</dbReference>
<comment type="subunit">
    <text evidence="2">Homodimer.</text>
</comment>
<name>A0A4Q7MW50_9BURK</name>
<feature type="binding site" evidence="2">
    <location>
        <position position="553"/>
    </location>
    <ligand>
        <name>substrate</name>
    </ligand>
</feature>
<reference evidence="4 5" key="1">
    <citation type="submission" date="2019-02" db="EMBL/GenBank/DDBJ databases">
        <title>Genomic Encyclopedia of Type Strains, Phase IV (KMG-IV): sequencing the most valuable type-strain genomes for metagenomic binning, comparative biology and taxonomic classification.</title>
        <authorList>
            <person name="Goeker M."/>
        </authorList>
    </citation>
    <scope>NUCLEOTIDE SEQUENCE [LARGE SCALE GENOMIC DNA]</scope>
    <source>
        <strain evidence="4 5">DSM 16618</strain>
    </source>
</reference>
<dbReference type="Pfam" id="PF13649">
    <property type="entry name" value="Methyltransf_25"/>
    <property type="match status" value="1"/>
</dbReference>
<keyword evidence="2" id="KW-0547">Nucleotide-binding</keyword>
<dbReference type="GO" id="GO:0032259">
    <property type="term" value="P:methylation"/>
    <property type="evidence" value="ECO:0007669"/>
    <property type="project" value="UniProtKB-KW"/>
</dbReference>
<feature type="domain" description="Methyltransferase" evidence="3">
    <location>
        <begin position="313"/>
        <end position="405"/>
    </location>
</feature>
<dbReference type="PANTHER" id="PTHR43210">
    <property type="entry name" value="DETHIOBIOTIN SYNTHETASE"/>
    <property type="match status" value="1"/>
</dbReference>
<dbReference type="SUPFAM" id="SSF52540">
    <property type="entry name" value="P-loop containing nucleoside triphosphate hydrolases"/>
    <property type="match status" value="1"/>
</dbReference>
<evidence type="ECO:0000313" key="5">
    <source>
        <dbReference type="Proteomes" id="UP000292039"/>
    </source>
</evidence>
<organism evidence="4 5">
    <name type="scientific">Kerstersia gyiorum</name>
    <dbReference type="NCBI Taxonomy" id="206506"/>
    <lineage>
        <taxon>Bacteria</taxon>
        <taxon>Pseudomonadati</taxon>
        <taxon>Pseudomonadota</taxon>
        <taxon>Betaproteobacteria</taxon>
        <taxon>Burkholderiales</taxon>
        <taxon>Alcaligenaceae</taxon>
        <taxon>Kerstersia</taxon>
    </lineage>
</organism>
<dbReference type="CDD" id="cd02440">
    <property type="entry name" value="AdoMet_MTases"/>
    <property type="match status" value="1"/>
</dbReference>
<comment type="catalytic activity">
    <reaction evidence="2">
        <text>(7R,8S)-7,8-diammoniononanoate + CO2 + ATP = (4R,5S)-dethiobiotin + ADP + phosphate + 3 H(+)</text>
        <dbReference type="Rhea" id="RHEA:15805"/>
        <dbReference type="ChEBI" id="CHEBI:15378"/>
        <dbReference type="ChEBI" id="CHEBI:16526"/>
        <dbReference type="ChEBI" id="CHEBI:30616"/>
        <dbReference type="ChEBI" id="CHEBI:43474"/>
        <dbReference type="ChEBI" id="CHEBI:149469"/>
        <dbReference type="ChEBI" id="CHEBI:149473"/>
        <dbReference type="ChEBI" id="CHEBI:456216"/>
        <dbReference type="EC" id="6.3.3.3"/>
    </reaction>
</comment>
<evidence type="ECO:0000259" key="3">
    <source>
        <dbReference type="Pfam" id="PF13649"/>
    </source>
</evidence>
<dbReference type="GO" id="GO:0004141">
    <property type="term" value="F:dethiobiotin synthase activity"/>
    <property type="evidence" value="ECO:0007669"/>
    <property type="project" value="UniProtKB-UniRule"/>
</dbReference>
<evidence type="ECO:0000256" key="1">
    <source>
        <dbReference type="ARBA" id="ARBA00022756"/>
    </source>
</evidence>
<keyword evidence="2" id="KW-0436">Ligase</keyword>
<dbReference type="Gene3D" id="3.40.50.150">
    <property type="entry name" value="Vaccinia Virus protein VP39"/>
    <property type="match status" value="1"/>
</dbReference>
<accession>A0A4Q7MW50</accession>
<keyword evidence="1 2" id="KW-0093">Biotin biosynthesis</keyword>
<dbReference type="EC" id="6.3.3.3" evidence="2"/>
<comment type="caution">
    <text evidence="2">Lacks conserved residue(s) required for the propagation of feature annotation.</text>
</comment>
<dbReference type="PANTHER" id="PTHR43210:SF5">
    <property type="entry name" value="DETHIOBIOTIN SYNTHETASE"/>
    <property type="match status" value="1"/>
</dbReference>
<evidence type="ECO:0000313" key="4">
    <source>
        <dbReference type="EMBL" id="RZS73003.1"/>
    </source>
</evidence>
<keyword evidence="2" id="KW-0963">Cytoplasm</keyword>
<comment type="similarity">
    <text evidence="2">Belongs to the dethiobiotin synthetase family.</text>
</comment>
<dbReference type="GO" id="GO:0000287">
    <property type="term" value="F:magnesium ion binding"/>
    <property type="evidence" value="ECO:0007669"/>
    <property type="project" value="UniProtKB-UniRule"/>
</dbReference>
<dbReference type="Gene3D" id="3.40.50.300">
    <property type="entry name" value="P-loop containing nucleotide triphosphate hydrolases"/>
    <property type="match status" value="1"/>
</dbReference>
<dbReference type="UniPathway" id="UPA00078">
    <property type="reaction ID" value="UER00161"/>
</dbReference>
<keyword evidence="2" id="KW-0460">Magnesium</keyword>
<comment type="subcellular location">
    <subcellularLocation>
        <location evidence="2">Cytoplasm</location>
    </subcellularLocation>
</comment>